<dbReference type="RefSeq" id="WP_042307353.1">
    <property type="nucleotide sequence ID" value="NZ_CP026111.1"/>
</dbReference>
<evidence type="ECO:0000256" key="5">
    <source>
        <dbReference type="ARBA" id="ARBA00022840"/>
    </source>
</evidence>
<dbReference type="Gene3D" id="2.40.50.140">
    <property type="entry name" value="Nucleic acid-binding proteins"/>
    <property type="match status" value="1"/>
</dbReference>
<dbReference type="InterPro" id="IPR008995">
    <property type="entry name" value="Mo/tungstate-bd_C_term_dom"/>
</dbReference>
<dbReference type="PROSITE" id="PS50893">
    <property type="entry name" value="ABC_TRANSPORTER_2"/>
    <property type="match status" value="1"/>
</dbReference>
<evidence type="ECO:0000256" key="2">
    <source>
        <dbReference type="ARBA" id="ARBA00022475"/>
    </source>
</evidence>
<protein>
    <submittedName>
        <fullName evidence="7">ABC transporter ATP-binding protein</fullName>
    </submittedName>
</protein>
<dbReference type="Pfam" id="PF00005">
    <property type="entry name" value="ABC_tran"/>
    <property type="match status" value="1"/>
</dbReference>
<dbReference type="KEGG" id="pter:C2L65_12335"/>
<keyword evidence="4" id="KW-0547">Nucleotide-binding</keyword>
<dbReference type="CDD" id="cd03301">
    <property type="entry name" value="ABC_MalK_N"/>
    <property type="match status" value="1"/>
</dbReference>
<keyword evidence="3" id="KW-0472">Membrane</keyword>
<dbReference type="SUPFAM" id="SSF50331">
    <property type="entry name" value="MOP-like"/>
    <property type="match status" value="1"/>
</dbReference>
<dbReference type="InterPro" id="IPR047641">
    <property type="entry name" value="ABC_transpr_MalK/UgpC-like"/>
</dbReference>
<dbReference type="GO" id="GO:1990060">
    <property type="term" value="C:maltose transport complex"/>
    <property type="evidence" value="ECO:0007669"/>
    <property type="project" value="TreeGrafter"/>
</dbReference>
<keyword evidence="3" id="KW-0997">Cell inner membrane</keyword>
<evidence type="ECO:0000256" key="1">
    <source>
        <dbReference type="ARBA" id="ARBA00022448"/>
    </source>
</evidence>
<keyword evidence="1" id="KW-0813">Transport</keyword>
<dbReference type="PROSITE" id="PS00211">
    <property type="entry name" value="ABC_TRANSPORTER_1"/>
    <property type="match status" value="1"/>
</dbReference>
<dbReference type="Gene3D" id="3.40.50.300">
    <property type="entry name" value="P-loop containing nucleotide triphosphate hydrolases"/>
    <property type="match status" value="1"/>
</dbReference>
<proteinExistence type="predicted"/>
<dbReference type="GO" id="GO:0055052">
    <property type="term" value="C:ATP-binding cassette (ABC) transporter complex, substrate-binding subunit-containing"/>
    <property type="evidence" value="ECO:0007669"/>
    <property type="project" value="TreeGrafter"/>
</dbReference>
<keyword evidence="2" id="KW-1003">Cell membrane</keyword>
<dbReference type="EMBL" id="CP026111">
    <property type="protein sequence ID" value="AUT60306.1"/>
    <property type="molecule type" value="Genomic_DNA"/>
</dbReference>
<dbReference type="NCBIfam" id="NF008653">
    <property type="entry name" value="PRK11650.1"/>
    <property type="match status" value="1"/>
</dbReference>
<dbReference type="SUPFAM" id="SSF52540">
    <property type="entry name" value="P-loop containing nucleoside triphosphate hydrolases"/>
    <property type="match status" value="1"/>
</dbReference>
<evidence type="ECO:0000256" key="3">
    <source>
        <dbReference type="ARBA" id="ARBA00022519"/>
    </source>
</evidence>
<sequence>MASISLKGVQKAYGDNAPVIRNVDLEIGENEFCVFLGPSGCGKSTLLRMIAGLEDVTDGDLSIGGRIVNDVPAAERGVAMVFQSYALFPHMSVYENMAFGLKLAKKPKAEIDSKVKEAARILQLEALLDRKPRALSGGQRQRVAIGRAIVREPGVFLFDEPLSNLDATLRGQTRIEIARLHKQFATASVVYVTHDQTEAMTLADKIVLLHSGKDTERYGSIAQIGAPLELYHRPNSRFVAGFIGSPRMNFLPGRVTAIDAQGIDVTLDHTNETLRVEVDGSTLQGGQPVTLGVRPEHLELVTDDASRRDATLARTISLIEHLGEHSYVHLEQPGGAVPIAKVPGNARVEQGERVVFAAPARACHLFTEDGFAVKALNSVEHYA</sequence>
<dbReference type="PANTHER" id="PTHR43875">
    <property type="entry name" value="MALTODEXTRIN IMPORT ATP-BINDING PROTEIN MSMX"/>
    <property type="match status" value="1"/>
</dbReference>
<dbReference type="InterPro" id="IPR017871">
    <property type="entry name" value="ABC_transporter-like_CS"/>
</dbReference>
<evidence type="ECO:0000259" key="6">
    <source>
        <dbReference type="PROSITE" id="PS50893"/>
    </source>
</evidence>
<dbReference type="InterPro" id="IPR027417">
    <property type="entry name" value="P-loop_NTPase"/>
</dbReference>
<dbReference type="InterPro" id="IPR013611">
    <property type="entry name" value="Transp-assoc_OB_typ2"/>
</dbReference>
<keyword evidence="5 7" id="KW-0067">ATP-binding</keyword>
<reference evidence="7 8" key="1">
    <citation type="submission" date="2018-01" db="EMBL/GenBank/DDBJ databases">
        <title>Species boundaries and ecological features among Paraburkholderia terrae DSMZ17804T, P. hospita DSMZ17164T and P. caribensis DSMZ13236T.</title>
        <authorList>
            <person name="Pratama A.A."/>
        </authorList>
    </citation>
    <scope>NUCLEOTIDE SEQUENCE [LARGE SCALE GENOMIC DNA]</scope>
    <source>
        <strain evidence="7 8">DSM 17804</strain>
    </source>
</reference>
<dbReference type="InterPro" id="IPR015855">
    <property type="entry name" value="ABC_transpr_MalK-like"/>
</dbReference>
<dbReference type="GO" id="GO:0016887">
    <property type="term" value="F:ATP hydrolysis activity"/>
    <property type="evidence" value="ECO:0007669"/>
    <property type="project" value="InterPro"/>
</dbReference>
<dbReference type="InterPro" id="IPR003593">
    <property type="entry name" value="AAA+_ATPase"/>
</dbReference>
<gene>
    <name evidence="7" type="ORF">C2L65_12335</name>
</gene>
<dbReference type="Gene3D" id="2.40.50.100">
    <property type="match status" value="1"/>
</dbReference>
<dbReference type="PANTHER" id="PTHR43875:SF3">
    <property type="entry name" value="MALTOSE_MALTODEXTRIN IMPORT ATP-BINDING PROTEIN MALK"/>
    <property type="match status" value="1"/>
</dbReference>
<dbReference type="FunFam" id="3.40.50.300:FF:000042">
    <property type="entry name" value="Maltose/maltodextrin ABC transporter, ATP-binding protein"/>
    <property type="match status" value="1"/>
</dbReference>
<dbReference type="SMART" id="SM00382">
    <property type="entry name" value="AAA"/>
    <property type="match status" value="1"/>
</dbReference>
<evidence type="ECO:0000313" key="8">
    <source>
        <dbReference type="Proteomes" id="UP000243502"/>
    </source>
</evidence>
<dbReference type="OrthoDB" id="5298774at2"/>
<dbReference type="Proteomes" id="UP000243502">
    <property type="component" value="Chromosome 1"/>
</dbReference>
<dbReference type="AlphaFoldDB" id="A0A2I8EL29"/>
<accession>A0A2I8EL29</accession>
<dbReference type="GO" id="GO:0015423">
    <property type="term" value="F:ABC-type maltose transporter activity"/>
    <property type="evidence" value="ECO:0007669"/>
    <property type="project" value="TreeGrafter"/>
</dbReference>
<dbReference type="GO" id="GO:0005524">
    <property type="term" value="F:ATP binding"/>
    <property type="evidence" value="ECO:0007669"/>
    <property type="project" value="UniProtKB-KW"/>
</dbReference>
<dbReference type="InterPro" id="IPR012340">
    <property type="entry name" value="NA-bd_OB-fold"/>
</dbReference>
<feature type="domain" description="ABC transporter" evidence="6">
    <location>
        <begin position="4"/>
        <end position="243"/>
    </location>
</feature>
<evidence type="ECO:0000313" key="7">
    <source>
        <dbReference type="EMBL" id="AUT60306.1"/>
    </source>
</evidence>
<dbReference type="Pfam" id="PF08402">
    <property type="entry name" value="TOBE_2"/>
    <property type="match status" value="1"/>
</dbReference>
<name>A0A2I8EL29_9BURK</name>
<dbReference type="InterPro" id="IPR003439">
    <property type="entry name" value="ABC_transporter-like_ATP-bd"/>
</dbReference>
<organism evidence="7 8">
    <name type="scientific">Paraburkholderia terrae</name>
    <dbReference type="NCBI Taxonomy" id="311230"/>
    <lineage>
        <taxon>Bacteria</taxon>
        <taxon>Pseudomonadati</taxon>
        <taxon>Pseudomonadota</taxon>
        <taxon>Betaproteobacteria</taxon>
        <taxon>Burkholderiales</taxon>
        <taxon>Burkholderiaceae</taxon>
        <taxon>Paraburkholderia</taxon>
    </lineage>
</organism>
<evidence type="ECO:0000256" key="4">
    <source>
        <dbReference type="ARBA" id="ARBA00022741"/>
    </source>
</evidence>